<dbReference type="Proteomes" id="UP000001194">
    <property type="component" value="Unassembled WGS sequence"/>
</dbReference>
<dbReference type="RefSeq" id="XP_001880273.1">
    <property type="nucleotide sequence ID" value="XM_001880238.1"/>
</dbReference>
<keyword evidence="2" id="KW-1185">Reference proteome</keyword>
<dbReference type="HOGENOM" id="CLU_2292189_0_0_1"/>
<evidence type="ECO:0000313" key="1">
    <source>
        <dbReference type="EMBL" id="EDR08960.1"/>
    </source>
</evidence>
<sequence length="101" mass="11124">MLAWTLEGRHASFSARPASLASKISLRKHASFTSNEPTAILALWISWSRPLLHSRTVPPDVIDNFFQDVTRLVSQGEPAVKAHGPWDFSEEQGCGDLGYCG</sequence>
<gene>
    <name evidence="1" type="ORF">LACBIDRAFT_296589</name>
</gene>
<protein>
    <submittedName>
        <fullName evidence="1">Predicted protein</fullName>
    </submittedName>
</protein>
<reference evidence="1 2" key="1">
    <citation type="journal article" date="2008" name="Nature">
        <title>The genome of Laccaria bicolor provides insights into mycorrhizal symbiosis.</title>
        <authorList>
            <person name="Martin F."/>
            <person name="Aerts A."/>
            <person name="Ahren D."/>
            <person name="Brun A."/>
            <person name="Danchin E.G.J."/>
            <person name="Duchaussoy F."/>
            <person name="Gibon J."/>
            <person name="Kohler A."/>
            <person name="Lindquist E."/>
            <person name="Pereda V."/>
            <person name="Salamov A."/>
            <person name="Shapiro H.J."/>
            <person name="Wuyts J."/>
            <person name="Blaudez D."/>
            <person name="Buee M."/>
            <person name="Brokstein P."/>
            <person name="Canbaeck B."/>
            <person name="Cohen D."/>
            <person name="Courty P.E."/>
            <person name="Coutinho P.M."/>
            <person name="Delaruelle C."/>
            <person name="Detter J.C."/>
            <person name="Deveau A."/>
            <person name="DiFazio S."/>
            <person name="Duplessis S."/>
            <person name="Fraissinet-Tachet L."/>
            <person name="Lucic E."/>
            <person name="Frey-Klett P."/>
            <person name="Fourrey C."/>
            <person name="Feussner I."/>
            <person name="Gay G."/>
            <person name="Grimwood J."/>
            <person name="Hoegger P.J."/>
            <person name="Jain P."/>
            <person name="Kilaru S."/>
            <person name="Labbe J."/>
            <person name="Lin Y.C."/>
            <person name="Legue V."/>
            <person name="Le Tacon F."/>
            <person name="Marmeisse R."/>
            <person name="Melayah D."/>
            <person name="Montanini B."/>
            <person name="Muratet M."/>
            <person name="Nehls U."/>
            <person name="Niculita-Hirzel H."/>
            <person name="Oudot-Le Secq M.P."/>
            <person name="Peter M."/>
            <person name="Quesneville H."/>
            <person name="Rajashekar B."/>
            <person name="Reich M."/>
            <person name="Rouhier N."/>
            <person name="Schmutz J."/>
            <person name="Yin T."/>
            <person name="Chalot M."/>
            <person name="Henrissat B."/>
            <person name="Kuees U."/>
            <person name="Lucas S."/>
            <person name="Van de Peer Y."/>
            <person name="Podila G.K."/>
            <person name="Polle A."/>
            <person name="Pukkila P.J."/>
            <person name="Richardson P.M."/>
            <person name="Rouze P."/>
            <person name="Sanders I.R."/>
            <person name="Stajich J.E."/>
            <person name="Tunlid A."/>
            <person name="Tuskan G."/>
            <person name="Grigoriev I.V."/>
        </authorList>
    </citation>
    <scope>NUCLEOTIDE SEQUENCE [LARGE SCALE GENOMIC DNA]</scope>
    <source>
        <strain evidence="2">S238N-H82 / ATCC MYA-4686</strain>
    </source>
</reference>
<dbReference type="AlphaFoldDB" id="B0D973"/>
<evidence type="ECO:0000313" key="2">
    <source>
        <dbReference type="Proteomes" id="UP000001194"/>
    </source>
</evidence>
<dbReference type="EMBL" id="DS547100">
    <property type="protein sequence ID" value="EDR08960.1"/>
    <property type="molecule type" value="Genomic_DNA"/>
</dbReference>
<proteinExistence type="predicted"/>
<accession>B0D973</accession>
<dbReference type="GeneID" id="6076103"/>
<dbReference type="InParanoid" id="B0D973"/>
<dbReference type="KEGG" id="lbc:LACBIDRAFT_296589"/>
<organism evidence="2">
    <name type="scientific">Laccaria bicolor (strain S238N-H82 / ATCC MYA-4686)</name>
    <name type="common">Bicoloured deceiver</name>
    <name type="synonym">Laccaria laccata var. bicolor</name>
    <dbReference type="NCBI Taxonomy" id="486041"/>
    <lineage>
        <taxon>Eukaryota</taxon>
        <taxon>Fungi</taxon>
        <taxon>Dikarya</taxon>
        <taxon>Basidiomycota</taxon>
        <taxon>Agaricomycotina</taxon>
        <taxon>Agaricomycetes</taxon>
        <taxon>Agaricomycetidae</taxon>
        <taxon>Agaricales</taxon>
        <taxon>Agaricineae</taxon>
        <taxon>Hydnangiaceae</taxon>
        <taxon>Laccaria</taxon>
    </lineage>
</organism>
<dbReference type="OrthoDB" id="2942377at2759"/>
<name>B0D973_LACBS</name>